<protein>
    <submittedName>
        <fullName evidence="1">Uncharacterized protein</fullName>
    </submittedName>
</protein>
<comment type="caution">
    <text evidence="1">The sequence shown here is derived from an EMBL/GenBank/DDBJ whole genome shotgun (WGS) entry which is preliminary data.</text>
</comment>
<dbReference type="EMBL" id="CM047910">
    <property type="protein sequence ID" value="KAJ0075645.1"/>
    <property type="molecule type" value="Genomic_DNA"/>
</dbReference>
<gene>
    <name evidence="1" type="ORF">Patl1_35051</name>
</gene>
<evidence type="ECO:0000313" key="2">
    <source>
        <dbReference type="Proteomes" id="UP001164250"/>
    </source>
</evidence>
<name>A0ACC0ZV17_9ROSI</name>
<sequence>MYIREKGKIRYFTSEIKALEKTDPSYATWDAENSMIMSWPVNSMDEDISSNYMCYPIAKKNSGIVLLRFIPILGTNLKFLSYSKKLEKSNKEKAACPITLMPSRAFGKIWICSTIMSGRI</sequence>
<evidence type="ECO:0000313" key="1">
    <source>
        <dbReference type="EMBL" id="KAJ0075645.1"/>
    </source>
</evidence>
<reference evidence="2" key="1">
    <citation type="journal article" date="2023" name="G3 (Bethesda)">
        <title>Genome assembly and association tests identify interacting loci associated with vigor, precocity, and sex in interspecific pistachio rootstocks.</title>
        <authorList>
            <person name="Palmer W."/>
            <person name="Jacygrad E."/>
            <person name="Sagayaradj S."/>
            <person name="Cavanaugh K."/>
            <person name="Han R."/>
            <person name="Bertier L."/>
            <person name="Beede B."/>
            <person name="Kafkas S."/>
            <person name="Golino D."/>
            <person name="Preece J."/>
            <person name="Michelmore R."/>
        </authorList>
    </citation>
    <scope>NUCLEOTIDE SEQUENCE [LARGE SCALE GENOMIC DNA]</scope>
</reference>
<proteinExistence type="predicted"/>
<organism evidence="1 2">
    <name type="scientific">Pistacia atlantica</name>
    <dbReference type="NCBI Taxonomy" id="434234"/>
    <lineage>
        <taxon>Eukaryota</taxon>
        <taxon>Viridiplantae</taxon>
        <taxon>Streptophyta</taxon>
        <taxon>Embryophyta</taxon>
        <taxon>Tracheophyta</taxon>
        <taxon>Spermatophyta</taxon>
        <taxon>Magnoliopsida</taxon>
        <taxon>eudicotyledons</taxon>
        <taxon>Gunneridae</taxon>
        <taxon>Pentapetalae</taxon>
        <taxon>rosids</taxon>
        <taxon>malvids</taxon>
        <taxon>Sapindales</taxon>
        <taxon>Anacardiaceae</taxon>
        <taxon>Pistacia</taxon>
    </lineage>
</organism>
<keyword evidence="2" id="KW-1185">Reference proteome</keyword>
<accession>A0ACC0ZV17</accession>
<dbReference type="Proteomes" id="UP001164250">
    <property type="component" value="Chromosome 15"/>
</dbReference>